<accession>A0A1X0VCV8</accession>
<keyword evidence="1" id="KW-0472">Membrane</keyword>
<feature type="transmembrane region" description="Helical" evidence="1">
    <location>
        <begin position="93"/>
        <end position="113"/>
    </location>
</feature>
<evidence type="ECO:0000313" key="2">
    <source>
        <dbReference type="EMBL" id="ORI97416.1"/>
    </source>
</evidence>
<organism evidence="2 3">
    <name type="scientific">Leuconostoc pseudomesenteroides</name>
    <dbReference type="NCBI Taxonomy" id="33968"/>
    <lineage>
        <taxon>Bacteria</taxon>
        <taxon>Bacillati</taxon>
        <taxon>Bacillota</taxon>
        <taxon>Bacilli</taxon>
        <taxon>Lactobacillales</taxon>
        <taxon>Lactobacillaceae</taxon>
        <taxon>Leuconostoc</taxon>
    </lineage>
</organism>
<proteinExistence type="predicted"/>
<evidence type="ECO:0000256" key="1">
    <source>
        <dbReference type="SAM" id="Phobius"/>
    </source>
</evidence>
<feature type="transmembrane region" description="Helical" evidence="1">
    <location>
        <begin position="160"/>
        <end position="181"/>
    </location>
</feature>
<gene>
    <name evidence="2" type="ORF">BMR96_07365</name>
</gene>
<feature type="transmembrane region" description="Helical" evidence="1">
    <location>
        <begin position="187"/>
        <end position="210"/>
    </location>
</feature>
<dbReference type="Proteomes" id="UP000192288">
    <property type="component" value="Unassembled WGS sequence"/>
</dbReference>
<feature type="transmembrane region" description="Helical" evidence="1">
    <location>
        <begin position="255"/>
        <end position="272"/>
    </location>
</feature>
<dbReference type="STRING" id="33968.BMS77_00915"/>
<evidence type="ECO:0008006" key="4">
    <source>
        <dbReference type="Google" id="ProtNLM"/>
    </source>
</evidence>
<sequence>MNSSQKLIEKNNSLRKELNLKNEVFYSDFLIYMRLGSITKKETIVENILLEILEDILDAQRENIDANKYFGKSPKMVADDILKSIPNSITDTVKIAMTGLFSFAIMTLLPVLANPNAKIDLGNMILAGIYTCLASMLILKQIARSIYVINRFMSNKVVRYVTYFVLASALLAPVYLILLFVKTPLTFSLNGFAGVMVSVLIMAGFIVWWLHSNNRRFNFPMLFAALVFGILSLIIRIPNVQGTVFRSQFGKNSYAIIIIIALVSFYVVSHIVHKKKSD</sequence>
<dbReference type="EMBL" id="MPLS01000026">
    <property type="protein sequence ID" value="ORI97416.1"/>
    <property type="molecule type" value="Genomic_DNA"/>
</dbReference>
<feature type="transmembrane region" description="Helical" evidence="1">
    <location>
        <begin position="217"/>
        <end position="235"/>
    </location>
</feature>
<feature type="transmembrane region" description="Helical" evidence="1">
    <location>
        <begin position="119"/>
        <end position="139"/>
    </location>
</feature>
<reference evidence="2 3" key="1">
    <citation type="journal article" date="2017" name="Front. Microbiol.">
        <title>Genomic Characterization of Dairy Associated Leuconostoc Species and Diversity of Leuconostocs in Undefined Mixed Mesophilic Starter Cultures.</title>
        <authorList>
            <person name="Frantzen C.A."/>
            <person name="Kot W."/>
            <person name="Pedersen T.B."/>
            <person name="Ardo Y.M."/>
            <person name="Broadbent J.R."/>
            <person name="Neve H."/>
            <person name="Hansen L.H."/>
            <person name="Dal Bello F."/>
            <person name="Ostlie H.M."/>
            <person name="Kleppen H.P."/>
            <person name="Vogensen F.K."/>
            <person name="Holo H."/>
        </authorList>
    </citation>
    <scope>NUCLEOTIDE SEQUENCE [LARGE SCALE GENOMIC DNA]</scope>
    <source>
        <strain evidence="2 3">LMGCF08</strain>
    </source>
</reference>
<keyword evidence="1" id="KW-1133">Transmembrane helix</keyword>
<comment type="caution">
    <text evidence="2">The sequence shown here is derived from an EMBL/GenBank/DDBJ whole genome shotgun (WGS) entry which is preliminary data.</text>
</comment>
<dbReference type="AlphaFoldDB" id="A0A1X0VCV8"/>
<keyword evidence="1" id="KW-0812">Transmembrane</keyword>
<dbReference type="RefSeq" id="WP_004914855.1">
    <property type="nucleotide sequence ID" value="NZ_MPLS01000026.1"/>
</dbReference>
<dbReference type="SUPFAM" id="SSF158560">
    <property type="entry name" value="BH3980-like"/>
    <property type="match status" value="1"/>
</dbReference>
<dbReference type="eggNOG" id="COG4858">
    <property type="taxonomic scope" value="Bacteria"/>
</dbReference>
<protein>
    <recommendedName>
        <fullName evidence="4">DUF1129 family protein</fullName>
    </recommendedName>
</protein>
<evidence type="ECO:0000313" key="3">
    <source>
        <dbReference type="Proteomes" id="UP000192288"/>
    </source>
</evidence>
<name>A0A1X0VCV8_LEUPS</name>